<dbReference type="PROSITE" id="PS50082">
    <property type="entry name" value="WD_REPEATS_2"/>
    <property type="match status" value="2"/>
</dbReference>
<feature type="domain" description="WDR36/Utp21 N-terminal" evidence="3">
    <location>
        <begin position="81"/>
        <end position="360"/>
    </location>
</feature>
<dbReference type="OrthoDB" id="10250769at2759"/>
<feature type="domain" description="WDR36/Utp21 C-terminal" evidence="2">
    <location>
        <begin position="780"/>
        <end position="978"/>
    </location>
</feature>
<keyword evidence="1" id="KW-0853">WD repeat</keyword>
<evidence type="ECO:0000256" key="1">
    <source>
        <dbReference type="PROSITE-ProRule" id="PRU00221"/>
    </source>
</evidence>
<dbReference type="Pfam" id="PF25171">
    <property type="entry name" value="Beta-prop_WDR36-Utp21_1st"/>
    <property type="match status" value="1"/>
</dbReference>
<dbReference type="PROSITE" id="PS50294">
    <property type="entry name" value="WD_REPEATS_REGION"/>
    <property type="match status" value="1"/>
</dbReference>
<dbReference type="Pfam" id="PF04192">
    <property type="entry name" value="Utp21"/>
    <property type="match status" value="1"/>
</dbReference>
<dbReference type="InterPro" id="IPR036322">
    <property type="entry name" value="WD40_repeat_dom_sf"/>
</dbReference>
<dbReference type="PANTHER" id="PTHR22840">
    <property type="entry name" value="WD REPEAT-CONTAINING PROTEIN 36"/>
    <property type="match status" value="1"/>
</dbReference>
<dbReference type="Gene3D" id="2.130.10.10">
    <property type="entry name" value="YVTN repeat-like/Quinoprotein amine dehydrogenase"/>
    <property type="match status" value="2"/>
</dbReference>
<dbReference type="Pfam" id="PF25168">
    <property type="entry name" value="Beta-prop_WDR36-Utp21_2nd"/>
    <property type="match status" value="2"/>
</dbReference>
<dbReference type="InterPro" id="IPR059157">
    <property type="entry name" value="WDR36-Utp21_N"/>
</dbReference>
<dbReference type="AlphaFoldDB" id="A0A8H7CI05"/>
<dbReference type="GO" id="GO:0032040">
    <property type="term" value="C:small-subunit processome"/>
    <property type="evidence" value="ECO:0007669"/>
    <property type="project" value="InterPro"/>
</dbReference>
<sequence>MSSQFGSDRSKKFWPWSPRQARGIHLLPRKRLRQNPPTNRDKEPRLFVPFRALGLITDNVPFVLQTRSHKGATDGPRIHLLTCLGKSWALWEGGKMGLLFVGPDAPEQISCLAMDGDAVWAASGPHVIKYLRGKEVLRATNPLGTNLSFITVFGSQILALTEDGRRMLLWDTSSGDLDSTIEFDIGFTATSILHPATYLNKVLVASGQGNMQLWNIRSQTCIHKFSSSRLVSASNAPETSDVPSCAITALTQSPAIDVVGIGFTSGEISVYDVRADERLMRMFMEGGVRALGFRSDGHPILASASSAGHIALWDLNSGGRLLHMIRGAHDGAITAVEWVPGQPVLISSGEDNSVKQWLFDSPTAAPRLLKFRTGHHAPPHIIRYYGDDGKQLLTASRDRSLRCTSVVRDSRSFELSQGSLAKKATTLSIPLASLKFPPITSISYSSSRAKDWDDILTGHTDETFARTWTMQSKKLGKHSLGFADASKGKSKERTVLGSVKVGFAIFNNTPLLMGFSLSVLLHAAILALPVPLLGMCTCGTCSRASSEKHSMLGLVLLMSQVGSKPARKKEGRSVTGLASDALNTTVIASTLDGTINFFDFHTTKLEHTLSLPSTAVSILLHRDSGLLAVVCDDMVVRVVDIETRRVVRELGGFRARVLDITWSPDSRWLVTTSLDSIIRTFDVPTGRLIDAFRTSSVATSLSFSPTNDFLATAHVDSVGVYLWANRAQYAEVSFQSVADDDINDVKLPSMQGVVEDEALDALSALTVQDTPEDPFSTPPQLDGDLITLTLLPRSRWQTLLNLEVIQQRNKPKEPPKAPEQAPFFLPTLPGVEPRFAPEQKTAAETKKDTRRLQKAAAGTQSIFLEKLSACDIAGDYEDFFSFAKTLSPAAIDLELRSLVTLDSLQTFIVALTQRLKSRRDFEAIQTFQNVFLRMHAEVIVENPELQAGLETLIQVQRKESERVLELLASSLGTLSFVRETL</sequence>
<evidence type="ECO:0000313" key="4">
    <source>
        <dbReference type="EMBL" id="KAF7338155.1"/>
    </source>
</evidence>
<feature type="repeat" description="WD" evidence="1">
    <location>
        <begin position="650"/>
        <end position="691"/>
    </location>
</feature>
<accession>A0A8H7CI05</accession>
<dbReference type="InterPro" id="IPR001680">
    <property type="entry name" value="WD40_rpt"/>
</dbReference>
<dbReference type="PANTHER" id="PTHR22840:SF12">
    <property type="entry name" value="WD REPEAT-CONTAINING PROTEIN 36"/>
    <property type="match status" value="1"/>
</dbReference>
<protein>
    <recommendedName>
        <fullName evidence="6">Utp21-domain-containing protein</fullName>
    </recommendedName>
</protein>
<dbReference type="InterPro" id="IPR015943">
    <property type="entry name" value="WD40/YVTN_repeat-like_dom_sf"/>
</dbReference>
<organism evidence="4 5">
    <name type="scientific">Mycena venus</name>
    <dbReference type="NCBI Taxonomy" id="2733690"/>
    <lineage>
        <taxon>Eukaryota</taxon>
        <taxon>Fungi</taxon>
        <taxon>Dikarya</taxon>
        <taxon>Basidiomycota</taxon>
        <taxon>Agaricomycotina</taxon>
        <taxon>Agaricomycetes</taxon>
        <taxon>Agaricomycetidae</taxon>
        <taxon>Agaricales</taxon>
        <taxon>Marasmiineae</taxon>
        <taxon>Mycenaceae</taxon>
        <taxon>Mycena</taxon>
    </lineage>
</organism>
<evidence type="ECO:0000259" key="3">
    <source>
        <dbReference type="Pfam" id="PF25171"/>
    </source>
</evidence>
<dbReference type="SUPFAM" id="SSF50978">
    <property type="entry name" value="WD40 repeat-like"/>
    <property type="match status" value="2"/>
</dbReference>
<evidence type="ECO:0000259" key="2">
    <source>
        <dbReference type="Pfam" id="PF04192"/>
    </source>
</evidence>
<dbReference type="EMBL" id="JACAZI010000021">
    <property type="protein sequence ID" value="KAF7338155.1"/>
    <property type="molecule type" value="Genomic_DNA"/>
</dbReference>
<comment type="caution">
    <text evidence="4">The sequence shown here is derived from an EMBL/GenBank/DDBJ whole genome shotgun (WGS) entry which is preliminary data.</text>
</comment>
<dbReference type="GO" id="GO:0034388">
    <property type="term" value="C:Pwp2p-containing subcomplex of 90S preribosome"/>
    <property type="evidence" value="ECO:0007669"/>
    <property type="project" value="TreeGrafter"/>
</dbReference>
<reference evidence="4" key="1">
    <citation type="submission" date="2020-05" db="EMBL/GenBank/DDBJ databases">
        <title>Mycena genomes resolve the evolution of fungal bioluminescence.</title>
        <authorList>
            <person name="Tsai I.J."/>
        </authorList>
    </citation>
    <scope>NUCLEOTIDE SEQUENCE</scope>
    <source>
        <strain evidence="4">CCC161011</strain>
    </source>
</reference>
<keyword evidence="5" id="KW-1185">Reference proteome</keyword>
<dbReference type="Proteomes" id="UP000620124">
    <property type="component" value="Unassembled WGS sequence"/>
</dbReference>
<evidence type="ECO:0000313" key="5">
    <source>
        <dbReference type="Proteomes" id="UP000620124"/>
    </source>
</evidence>
<evidence type="ECO:0008006" key="6">
    <source>
        <dbReference type="Google" id="ProtNLM"/>
    </source>
</evidence>
<dbReference type="InterPro" id="IPR007319">
    <property type="entry name" value="WDR36/Utp21_C"/>
</dbReference>
<proteinExistence type="predicted"/>
<dbReference type="SMART" id="SM00320">
    <property type="entry name" value="WD40"/>
    <property type="match status" value="8"/>
</dbReference>
<feature type="repeat" description="WD" evidence="1">
    <location>
        <begin position="326"/>
        <end position="357"/>
    </location>
</feature>
<gene>
    <name evidence="4" type="ORF">MVEN_02040300</name>
</gene>
<dbReference type="GO" id="GO:0006364">
    <property type="term" value="P:rRNA processing"/>
    <property type="evidence" value="ECO:0007669"/>
    <property type="project" value="InterPro"/>
</dbReference>
<name>A0A8H7CI05_9AGAR</name>